<feature type="non-terminal residue" evidence="3">
    <location>
        <position position="497"/>
    </location>
</feature>
<dbReference type="EMBL" id="LGRX02004579">
    <property type="protein sequence ID" value="KAK3280006.1"/>
    <property type="molecule type" value="Genomic_DNA"/>
</dbReference>
<keyword evidence="1" id="KW-0472">Membrane</keyword>
<evidence type="ECO:0000256" key="1">
    <source>
        <dbReference type="SAM" id="Phobius"/>
    </source>
</evidence>
<dbReference type="AlphaFoldDB" id="A0AAE0LC51"/>
<dbReference type="PANTHER" id="PTHR43752:SF2">
    <property type="entry name" value="BNR_ASP-BOX REPEAT FAMILY PROTEIN"/>
    <property type="match status" value="1"/>
</dbReference>
<evidence type="ECO:0000259" key="2">
    <source>
        <dbReference type="Pfam" id="PF13088"/>
    </source>
</evidence>
<keyword evidence="4" id="KW-1185">Reference proteome</keyword>
<name>A0AAE0LC51_9CHLO</name>
<dbReference type="Pfam" id="PF13088">
    <property type="entry name" value="BNR_2"/>
    <property type="match status" value="1"/>
</dbReference>
<keyword evidence="1" id="KW-0812">Transmembrane</keyword>
<evidence type="ECO:0000313" key="3">
    <source>
        <dbReference type="EMBL" id="KAK3280006.1"/>
    </source>
</evidence>
<proteinExistence type="predicted"/>
<gene>
    <name evidence="3" type="ORF">CYMTET_12133</name>
</gene>
<feature type="transmembrane region" description="Helical" evidence="1">
    <location>
        <begin position="69"/>
        <end position="89"/>
    </location>
</feature>
<reference evidence="3 4" key="1">
    <citation type="journal article" date="2015" name="Genome Biol. Evol.">
        <title>Comparative Genomics of a Bacterivorous Green Alga Reveals Evolutionary Causalities and Consequences of Phago-Mixotrophic Mode of Nutrition.</title>
        <authorList>
            <person name="Burns J.A."/>
            <person name="Paasch A."/>
            <person name="Narechania A."/>
            <person name="Kim E."/>
        </authorList>
    </citation>
    <scope>NUCLEOTIDE SEQUENCE [LARGE SCALE GENOMIC DNA]</scope>
    <source>
        <strain evidence="3 4">PLY_AMNH</strain>
    </source>
</reference>
<dbReference type="Gene3D" id="2.120.10.10">
    <property type="match status" value="1"/>
</dbReference>
<evidence type="ECO:0000313" key="4">
    <source>
        <dbReference type="Proteomes" id="UP001190700"/>
    </source>
</evidence>
<dbReference type="InterPro" id="IPR036278">
    <property type="entry name" value="Sialidase_sf"/>
</dbReference>
<dbReference type="InterPro" id="IPR011040">
    <property type="entry name" value="Sialidase"/>
</dbReference>
<protein>
    <recommendedName>
        <fullName evidence="2">Sialidase domain-containing protein</fullName>
    </recommendedName>
</protein>
<dbReference type="Proteomes" id="UP001190700">
    <property type="component" value="Unassembled WGS sequence"/>
</dbReference>
<feature type="domain" description="Sialidase" evidence="2">
    <location>
        <begin position="216"/>
        <end position="497"/>
    </location>
</feature>
<comment type="caution">
    <text evidence="3">The sequence shown here is derived from an EMBL/GenBank/DDBJ whole genome shotgun (WGS) entry which is preliminary data.</text>
</comment>
<dbReference type="SUPFAM" id="SSF50939">
    <property type="entry name" value="Sialidases"/>
    <property type="match status" value="1"/>
</dbReference>
<accession>A0AAE0LC51</accession>
<dbReference type="CDD" id="cd15482">
    <property type="entry name" value="Sialidase_non-viral"/>
    <property type="match status" value="1"/>
</dbReference>
<organism evidence="3 4">
    <name type="scientific">Cymbomonas tetramitiformis</name>
    <dbReference type="NCBI Taxonomy" id="36881"/>
    <lineage>
        <taxon>Eukaryota</taxon>
        <taxon>Viridiplantae</taxon>
        <taxon>Chlorophyta</taxon>
        <taxon>Pyramimonadophyceae</taxon>
        <taxon>Pyramimonadales</taxon>
        <taxon>Pyramimonadaceae</taxon>
        <taxon>Cymbomonas</taxon>
    </lineage>
</organism>
<sequence length="497" mass="55245">MSDGVLETRNNKIQPNDTARKISRRKRYPIMSNQPRVLPYRYFHSQEMPSSLPTFSPTRKRRGNQQNDVRNWTAAAALLFTLAIFYWRYDAAQKVSNVVTRAKEHAPSKHAMAGTGVIEEKFRPVEAEVTVEVEEEEDESGEEAQEEVEQLTATRKAVPASTAAVSRSVPAYETVTTPEFVYGGTWDKSKRTASLSVDGAPTLACHATTLLHLPEGKVMMAWFGGTYEGAEDVGIWTSVRSKHGWSRPQEAAKVFRDAPYKGKNMKSNGPYNYAEPPRKGREPHWNPVLWCADGADGGDGAQNGPCTGKIILYFKIGWRIPEWETYVTSSENQGATWAAPQPLMKGDHGGRGPVKNKVIKLADGSWLAPASLENALGSRKRAWRAFVDRSVDGGLTWEKWPKDGELMPPSSEGHWGVIQPTLWESAPGKVHMMLRSSRGHKAPVWRADSEDGGKTWGKVYRTTLPNNNSGLDVARLPSGVLVLAYNPTTEERYPLQL</sequence>
<keyword evidence="1" id="KW-1133">Transmembrane helix</keyword>
<dbReference type="PANTHER" id="PTHR43752">
    <property type="entry name" value="BNR/ASP-BOX REPEAT FAMILY PROTEIN"/>
    <property type="match status" value="1"/>
</dbReference>